<dbReference type="PANTHER" id="PTHR43740">
    <property type="entry name" value="LEUCYL-TRNA SYNTHETASE"/>
    <property type="match status" value="1"/>
</dbReference>
<dbReference type="GO" id="GO:0006429">
    <property type="term" value="P:leucyl-tRNA aminoacylation"/>
    <property type="evidence" value="ECO:0007669"/>
    <property type="project" value="InterPro"/>
</dbReference>
<comment type="caution">
    <text evidence="14">The sequence shown here is derived from an EMBL/GenBank/DDBJ whole genome shotgun (WGS) entry which is preliminary data.</text>
</comment>
<dbReference type="GO" id="GO:0005524">
    <property type="term" value="F:ATP binding"/>
    <property type="evidence" value="ECO:0007669"/>
    <property type="project" value="UniProtKB-KW"/>
</dbReference>
<evidence type="ECO:0000256" key="5">
    <source>
        <dbReference type="ARBA" id="ARBA00022741"/>
    </source>
</evidence>
<keyword evidence="8 11" id="KW-0030">Aminoacyl-tRNA synthetase</keyword>
<evidence type="ECO:0000256" key="1">
    <source>
        <dbReference type="ARBA" id="ARBA00005594"/>
    </source>
</evidence>
<dbReference type="InterPro" id="IPR014729">
    <property type="entry name" value="Rossmann-like_a/b/a_fold"/>
</dbReference>
<dbReference type="SUPFAM" id="SSF47323">
    <property type="entry name" value="Anticodon-binding domain of a subclass of class I aminoacyl-tRNA synthetases"/>
    <property type="match status" value="1"/>
</dbReference>
<comment type="catalytic activity">
    <reaction evidence="10">
        <text>tRNA(Leu) + L-leucine + ATP = L-leucyl-tRNA(Leu) + AMP + diphosphate</text>
        <dbReference type="Rhea" id="RHEA:11688"/>
        <dbReference type="Rhea" id="RHEA-COMP:9613"/>
        <dbReference type="Rhea" id="RHEA-COMP:9622"/>
        <dbReference type="ChEBI" id="CHEBI:30616"/>
        <dbReference type="ChEBI" id="CHEBI:33019"/>
        <dbReference type="ChEBI" id="CHEBI:57427"/>
        <dbReference type="ChEBI" id="CHEBI:78442"/>
        <dbReference type="ChEBI" id="CHEBI:78494"/>
        <dbReference type="ChEBI" id="CHEBI:456215"/>
        <dbReference type="EC" id="6.1.1.4"/>
    </reaction>
</comment>
<feature type="domain" description="Aminoacyl-tRNA synthetase class Ia" evidence="12">
    <location>
        <begin position="12"/>
        <end position="579"/>
    </location>
</feature>
<dbReference type="GO" id="GO:0004823">
    <property type="term" value="F:leucine-tRNA ligase activity"/>
    <property type="evidence" value="ECO:0007669"/>
    <property type="project" value="UniProtKB-EC"/>
</dbReference>
<evidence type="ECO:0000256" key="6">
    <source>
        <dbReference type="ARBA" id="ARBA00022840"/>
    </source>
</evidence>
<dbReference type="CDD" id="cd00812">
    <property type="entry name" value="LeuRS_core"/>
    <property type="match status" value="1"/>
</dbReference>
<evidence type="ECO:0000256" key="4">
    <source>
        <dbReference type="ARBA" id="ARBA00022598"/>
    </source>
</evidence>
<keyword evidence="5 11" id="KW-0547">Nucleotide-binding</keyword>
<evidence type="ECO:0000259" key="12">
    <source>
        <dbReference type="Pfam" id="PF00133"/>
    </source>
</evidence>
<feature type="domain" description="Methionyl/Valyl/Leucyl/Isoleucyl-tRNA synthetase anticodon-binding" evidence="13">
    <location>
        <begin position="645"/>
        <end position="743"/>
    </location>
</feature>
<dbReference type="eggNOG" id="COG0495">
    <property type="taxonomic scope" value="Bacteria"/>
</dbReference>
<dbReference type="SUPFAM" id="SSF52374">
    <property type="entry name" value="Nucleotidylyl transferase"/>
    <property type="match status" value="1"/>
</dbReference>
<dbReference type="InterPro" id="IPR001412">
    <property type="entry name" value="aa-tRNA-synth_I_CS"/>
</dbReference>
<organism evidence="14 15">
    <name type="scientific">Mycoplasmopsis columbina SF7</name>
    <dbReference type="NCBI Taxonomy" id="1037410"/>
    <lineage>
        <taxon>Bacteria</taxon>
        <taxon>Bacillati</taxon>
        <taxon>Mycoplasmatota</taxon>
        <taxon>Mycoplasmoidales</taxon>
        <taxon>Metamycoplasmataceae</taxon>
        <taxon>Mycoplasmopsis</taxon>
    </lineage>
</organism>
<dbReference type="AlphaFoldDB" id="F9UK39"/>
<evidence type="ECO:0000256" key="9">
    <source>
        <dbReference type="ARBA" id="ARBA00030520"/>
    </source>
</evidence>
<gene>
    <name evidence="14" type="primary">leuS</name>
    <name evidence="14" type="ORF">MCSF7_01251</name>
</gene>
<evidence type="ECO:0000256" key="2">
    <source>
        <dbReference type="ARBA" id="ARBA00013164"/>
    </source>
</evidence>
<dbReference type="Proteomes" id="UP000004978">
    <property type="component" value="Unassembled WGS sequence"/>
</dbReference>
<dbReference type="STRING" id="1037410.MCSF7_01251"/>
<dbReference type="EC" id="6.1.1.4" evidence="2"/>
<keyword evidence="6 11" id="KW-0067">ATP-binding</keyword>
<comment type="similarity">
    <text evidence="1 11">Belongs to the class-I aminoacyl-tRNA synthetase family.</text>
</comment>
<reference evidence="14 15" key="1">
    <citation type="journal article" date="2013" name="Genome Announc.">
        <title>Genome Sequence of Mycoplasma columbinum Strain SF7.</title>
        <authorList>
            <person name="Guo Z."/>
            <person name="Xu X."/>
            <person name="Zheng Q."/>
            <person name="Li T."/>
            <person name="Kuang S."/>
            <person name="Zhang Z."/>
            <person name="Chen Y."/>
            <person name="Lu X."/>
            <person name="Zhou R."/>
            <person name="Bi D."/>
            <person name="Jin H."/>
        </authorList>
    </citation>
    <scope>NUCLEOTIDE SEQUENCE [LARGE SCALE GENOMIC DNA]</scope>
    <source>
        <strain evidence="14 15">SF7</strain>
    </source>
</reference>
<keyword evidence="3" id="KW-0963">Cytoplasm</keyword>
<evidence type="ECO:0000256" key="11">
    <source>
        <dbReference type="RuleBase" id="RU363035"/>
    </source>
</evidence>
<name>F9UK39_9BACT</name>
<dbReference type="FunFam" id="1.10.730.10:FF:000002">
    <property type="entry name" value="Leucine--tRNA ligase"/>
    <property type="match status" value="1"/>
</dbReference>
<protein>
    <recommendedName>
        <fullName evidence="2">leucine--tRNA ligase</fullName>
        <ecNumber evidence="2">6.1.1.4</ecNumber>
    </recommendedName>
    <alternativeName>
        <fullName evidence="9">Leucyl-tRNA synthetase</fullName>
    </alternativeName>
</protein>
<dbReference type="PRINTS" id="PR00985">
    <property type="entry name" value="TRNASYNTHLEU"/>
</dbReference>
<keyword evidence="15" id="KW-1185">Reference proteome</keyword>
<dbReference type="PANTHER" id="PTHR43740:SF2">
    <property type="entry name" value="LEUCINE--TRNA LIGASE, MITOCHONDRIAL"/>
    <property type="match status" value="1"/>
</dbReference>
<evidence type="ECO:0000256" key="8">
    <source>
        <dbReference type="ARBA" id="ARBA00023146"/>
    </source>
</evidence>
<evidence type="ECO:0000256" key="7">
    <source>
        <dbReference type="ARBA" id="ARBA00022917"/>
    </source>
</evidence>
<evidence type="ECO:0000313" key="14">
    <source>
        <dbReference type="EMBL" id="EGV00044.1"/>
    </source>
</evidence>
<evidence type="ECO:0000313" key="15">
    <source>
        <dbReference type="Proteomes" id="UP000004978"/>
    </source>
</evidence>
<dbReference type="RefSeq" id="WP_006608657.1">
    <property type="nucleotide sequence ID" value="NZ_AFXA01000011.1"/>
</dbReference>
<dbReference type="PROSITE" id="PS00178">
    <property type="entry name" value="AA_TRNA_LIGASE_I"/>
    <property type="match status" value="1"/>
</dbReference>
<dbReference type="InterPro" id="IPR009080">
    <property type="entry name" value="tRNAsynth_Ia_anticodon-bd"/>
</dbReference>
<dbReference type="EMBL" id="AFXA01000011">
    <property type="protein sequence ID" value="EGV00044.1"/>
    <property type="molecule type" value="Genomic_DNA"/>
</dbReference>
<keyword evidence="7 11" id="KW-0648">Protein biosynthesis</keyword>
<keyword evidence="4 11" id="KW-0436">Ligase</keyword>
<accession>F9UK39</accession>
<evidence type="ECO:0000259" key="13">
    <source>
        <dbReference type="Pfam" id="PF08264"/>
    </source>
</evidence>
<evidence type="ECO:0000256" key="10">
    <source>
        <dbReference type="ARBA" id="ARBA00047469"/>
    </source>
</evidence>
<dbReference type="InterPro" id="IPR002300">
    <property type="entry name" value="aa-tRNA-synth_Ia"/>
</dbReference>
<dbReference type="Pfam" id="PF08264">
    <property type="entry name" value="Anticodon_1"/>
    <property type="match status" value="1"/>
</dbReference>
<dbReference type="Pfam" id="PF00133">
    <property type="entry name" value="tRNA-synt_1"/>
    <property type="match status" value="1"/>
</dbReference>
<dbReference type="GO" id="GO:0005829">
    <property type="term" value="C:cytosol"/>
    <property type="evidence" value="ECO:0007669"/>
    <property type="project" value="TreeGrafter"/>
</dbReference>
<dbReference type="Gene3D" id="3.40.50.620">
    <property type="entry name" value="HUPs"/>
    <property type="match status" value="2"/>
</dbReference>
<evidence type="ECO:0000256" key="3">
    <source>
        <dbReference type="ARBA" id="ARBA00022490"/>
    </source>
</evidence>
<dbReference type="Gene3D" id="1.10.730.10">
    <property type="entry name" value="Isoleucyl-tRNA Synthetase, Domain 1"/>
    <property type="match status" value="2"/>
</dbReference>
<dbReference type="InterPro" id="IPR013155">
    <property type="entry name" value="M/V/L/I-tRNA-synth_anticd-bd"/>
</dbReference>
<dbReference type="InterPro" id="IPR002302">
    <property type="entry name" value="Leu-tRNA-ligase"/>
</dbReference>
<sequence>MNKYNPLEIESKWQKHWENTKYFEPKNDFLLPKKYILSMFPYPSGNLHMGHVRNYTLGDVFARFYRRKGFNVLHPFGWDAFGLPAENAAIKNKIHPKKWTYENIKKMNPTLKQLGISFAWDRQVITADENYTKYDQYIFLKMYEKGLIYRKNAYLNWCEKDQTVLANEQVENGKCWRCGELVVQKEMPQYYLKITEYAEELQKDLELLKKHWPENVLLMQKNWIDYKKGFLAKFKIQNKTKKFTDLDVFVQNTNEVENCNFLAISGIHPLINQLKEEKVLNDSDLKSIENIVNNAKNKNFANKLHFQLPIQAIFNQNLKINVYVTDFASAGQVDKVILVDVNKLKSYKEFAEINKIEIINNDYKIDLKDLKTASEINLQDWGISRQRYWGAPIPMINCSSCGNVPEKFENLPITLPQNVEFTGQGNPILTDKEWLNIKCPYCGNSATRESDTMDTFFQSSWYFARYTVPTNLRENNLFEPNELKYWNSVDQYIGGVEHAILHLLYSRFFTKVLADLNIFSFREPFNNLLTQGMVLKDGAKMSKSKGNTVSPEEMLAKYGADTIRLFIMFAAPPEKDLEWLDSGIEGSFKFIKRLVEKANLLKNKFDYANYLKNYDFSNLNSEEKMARRKLHQSYLKQEIVYDEQNNNFAFNTIIAWSMEVLNAYDNIEKEDLIAELLYVLLNILEPFIPHVAWELSQKFFNLDNLYHFNADKNALENDEINYPVTINGKVKVQLTISKEKNDKEYVLKLAKEKVAKYLEGKTIVKEVFVLDKIVNFVIK</sequence>
<proteinExistence type="inferred from homology"/>
<dbReference type="Gene3D" id="3.10.20.590">
    <property type="match status" value="1"/>
</dbReference>